<dbReference type="Gene3D" id="3.20.20.100">
    <property type="entry name" value="NADP-dependent oxidoreductase domain"/>
    <property type="match status" value="1"/>
</dbReference>
<reference evidence="3 4" key="1">
    <citation type="submission" date="2018-05" db="EMBL/GenBank/DDBJ databases">
        <title>Genome sequencing and assembly of the regulated plant pathogen Lachnellula willkommii and related sister species for the development of diagnostic species identification markers.</title>
        <authorList>
            <person name="Giroux E."/>
            <person name="Bilodeau G."/>
        </authorList>
    </citation>
    <scope>NUCLEOTIDE SEQUENCE [LARGE SCALE GENOMIC DNA]</scope>
    <source>
        <strain evidence="3 4">CBS 172.35</strain>
    </source>
</reference>
<dbReference type="PANTHER" id="PTHR11732">
    <property type="entry name" value="ALDO/KETO REDUCTASE"/>
    <property type="match status" value="1"/>
</dbReference>
<dbReference type="InterPro" id="IPR036812">
    <property type="entry name" value="NAD(P)_OxRdtase_dom_sf"/>
</dbReference>
<dbReference type="EMBL" id="QGML01000077">
    <property type="protein sequence ID" value="TVY93808.1"/>
    <property type="molecule type" value="Genomic_DNA"/>
</dbReference>
<dbReference type="PROSITE" id="PS00798">
    <property type="entry name" value="ALDOKETO_REDUCTASE_1"/>
    <property type="match status" value="1"/>
</dbReference>
<dbReference type="GO" id="GO:0016616">
    <property type="term" value="F:oxidoreductase activity, acting on the CH-OH group of donors, NAD or NADP as acceptor"/>
    <property type="evidence" value="ECO:0007669"/>
    <property type="project" value="UniProtKB-ARBA"/>
</dbReference>
<gene>
    <name evidence="3" type="primary">ARI_0</name>
    <name evidence="3" type="ORF">LAWI1_G000254</name>
</gene>
<evidence type="ECO:0000256" key="1">
    <source>
        <dbReference type="ARBA" id="ARBA00023002"/>
    </source>
</evidence>
<dbReference type="PRINTS" id="PR00069">
    <property type="entry name" value="ALDKETRDTASE"/>
</dbReference>
<dbReference type="Pfam" id="PF00248">
    <property type="entry name" value="Aldo_ket_red"/>
    <property type="match status" value="1"/>
</dbReference>
<dbReference type="FunFam" id="3.20.20.100:FF:000002">
    <property type="entry name" value="2,5-diketo-D-gluconic acid reductase A"/>
    <property type="match status" value="1"/>
</dbReference>
<dbReference type="Proteomes" id="UP000315522">
    <property type="component" value="Unassembled WGS sequence"/>
</dbReference>
<dbReference type="AlphaFoldDB" id="A0A559MLH1"/>
<keyword evidence="4" id="KW-1185">Reference proteome</keyword>
<dbReference type="InterPro" id="IPR018170">
    <property type="entry name" value="Aldo/ket_reductase_CS"/>
</dbReference>
<dbReference type="InterPro" id="IPR023210">
    <property type="entry name" value="NADP_OxRdtase_dom"/>
</dbReference>
<dbReference type="InterPro" id="IPR020471">
    <property type="entry name" value="AKR"/>
</dbReference>
<dbReference type="PROSITE" id="PS00062">
    <property type="entry name" value="ALDOKETO_REDUCTASE_2"/>
    <property type="match status" value="1"/>
</dbReference>
<accession>A0A559MLH1</accession>
<evidence type="ECO:0000313" key="3">
    <source>
        <dbReference type="EMBL" id="TVY93808.1"/>
    </source>
</evidence>
<sequence>MASNRSFKLNSGYTIPAVGLGTWQSGPNEVKEAVAAALKIGYRHIDAAAVYGNEAEVGEGIKASGVARESIFITGKLWNTDHKPEDVEPALDATLKDLQTDYVDLYLLKVHWPVAFPKSTERFPVDPSTEEISVIDVPIADTWKAMEALVKKGKVRSIGVSNFTQQKIETLLQTAIIPPAVNQIEAHAYLQQPKLLEWSKQKDIVVAAYSPLGNNIYNLPRAVDDPTVIALAKDLNRQPAQLLINWAVQRGTVVLPKSVTASRIKDNFEGKIPYAYLAGIVLTQPLEFELPKDVFDKITALDSHTRYNFPARLGVDIFGEVGPESLKKSVEDWKAAQRKLKATS</sequence>
<feature type="domain" description="NADP-dependent oxidoreductase" evidence="2">
    <location>
        <begin position="18"/>
        <end position="269"/>
    </location>
</feature>
<dbReference type="SUPFAM" id="SSF51430">
    <property type="entry name" value="NAD(P)-linked oxidoreductase"/>
    <property type="match status" value="1"/>
</dbReference>
<name>A0A559MLH1_9HELO</name>
<protein>
    <submittedName>
        <fullName evidence="3">Aldehyde reductase</fullName>
    </submittedName>
</protein>
<keyword evidence="1" id="KW-0560">Oxidoreductase</keyword>
<proteinExistence type="predicted"/>
<comment type="caution">
    <text evidence="3">The sequence shown here is derived from an EMBL/GenBank/DDBJ whole genome shotgun (WGS) entry which is preliminary data.</text>
</comment>
<organism evidence="3 4">
    <name type="scientific">Lachnellula willkommii</name>
    <dbReference type="NCBI Taxonomy" id="215461"/>
    <lineage>
        <taxon>Eukaryota</taxon>
        <taxon>Fungi</taxon>
        <taxon>Dikarya</taxon>
        <taxon>Ascomycota</taxon>
        <taxon>Pezizomycotina</taxon>
        <taxon>Leotiomycetes</taxon>
        <taxon>Helotiales</taxon>
        <taxon>Lachnaceae</taxon>
        <taxon>Lachnellula</taxon>
    </lineage>
</organism>
<evidence type="ECO:0000313" key="4">
    <source>
        <dbReference type="Proteomes" id="UP000315522"/>
    </source>
</evidence>
<evidence type="ECO:0000259" key="2">
    <source>
        <dbReference type="Pfam" id="PF00248"/>
    </source>
</evidence>